<dbReference type="SUPFAM" id="SSF55874">
    <property type="entry name" value="ATPase domain of HSP90 chaperone/DNA topoisomerase II/histidine kinase"/>
    <property type="match status" value="1"/>
</dbReference>
<evidence type="ECO:0000256" key="10">
    <source>
        <dbReference type="ARBA" id="ARBA00022989"/>
    </source>
</evidence>
<dbReference type="Gene3D" id="1.10.287.130">
    <property type="match status" value="1"/>
</dbReference>
<dbReference type="InterPro" id="IPR036890">
    <property type="entry name" value="HATPase_C_sf"/>
</dbReference>
<evidence type="ECO:0000313" key="16">
    <source>
        <dbReference type="EMBL" id="MFC4198631.1"/>
    </source>
</evidence>
<comment type="catalytic activity">
    <reaction evidence="1">
        <text>ATP + protein L-histidine = ADP + protein N-phospho-L-histidine.</text>
        <dbReference type="EC" id="2.7.13.3"/>
    </reaction>
</comment>
<keyword evidence="4" id="KW-0597">Phosphoprotein</keyword>
<dbReference type="InterPro" id="IPR003661">
    <property type="entry name" value="HisK_dim/P_dom"/>
</dbReference>
<dbReference type="InterPro" id="IPR035965">
    <property type="entry name" value="PAS-like_dom_sf"/>
</dbReference>
<dbReference type="InterPro" id="IPR036097">
    <property type="entry name" value="HisK_dim/P_sf"/>
</dbReference>
<dbReference type="InterPro" id="IPR004358">
    <property type="entry name" value="Sig_transdc_His_kin-like_C"/>
</dbReference>
<evidence type="ECO:0000256" key="7">
    <source>
        <dbReference type="ARBA" id="ARBA00022741"/>
    </source>
</evidence>
<keyword evidence="12" id="KW-0472">Membrane</keyword>
<keyword evidence="6" id="KW-0812">Transmembrane</keyword>
<keyword evidence="9" id="KW-0067">ATP-binding</keyword>
<evidence type="ECO:0000256" key="1">
    <source>
        <dbReference type="ARBA" id="ARBA00000085"/>
    </source>
</evidence>
<gene>
    <name evidence="16" type="ORF">ACFOUY_18140</name>
</gene>
<dbReference type="SMART" id="SM00387">
    <property type="entry name" value="HATPase_c"/>
    <property type="match status" value="1"/>
</dbReference>
<dbReference type="InterPro" id="IPR000014">
    <property type="entry name" value="PAS"/>
</dbReference>
<dbReference type="Gene3D" id="3.30.450.20">
    <property type="entry name" value="PAS domain"/>
    <property type="match status" value="2"/>
</dbReference>
<keyword evidence="5" id="KW-0808">Transferase</keyword>
<dbReference type="InterPro" id="IPR000700">
    <property type="entry name" value="PAS-assoc_C"/>
</dbReference>
<comment type="subcellular location">
    <subcellularLocation>
        <location evidence="2">Membrane</location>
        <topology evidence="2">Multi-pass membrane protein</topology>
    </subcellularLocation>
</comment>
<dbReference type="SMART" id="SM00086">
    <property type="entry name" value="PAC"/>
    <property type="match status" value="1"/>
</dbReference>
<evidence type="ECO:0000313" key="17">
    <source>
        <dbReference type="Proteomes" id="UP001595792"/>
    </source>
</evidence>
<evidence type="ECO:0000256" key="5">
    <source>
        <dbReference type="ARBA" id="ARBA00022679"/>
    </source>
</evidence>
<comment type="caution">
    <text evidence="16">The sequence shown here is derived from an EMBL/GenBank/DDBJ whole genome shotgun (WGS) entry which is preliminary data.</text>
</comment>
<keyword evidence="8" id="KW-0418">Kinase</keyword>
<feature type="domain" description="PAS" evidence="14">
    <location>
        <begin position="162"/>
        <end position="233"/>
    </location>
</feature>
<evidence type="ECO:0000256" key="11">
    <source>
        <dbReference type="ARBA" id="ARBA00023012"/>
    </source>
</evidence>
<dbReference type="PROSITE" id="PS50113">
    <property type="entry name" value="PAC"/>
    <property type="match status" value="1"/>
</dbReference>
<dbReference type="PANTHER" id="PTHR42878:SF7">
    <property type="entry name" value="SENSOR HISTIDINE KINASE GLRK"/>
    <property type="match status" value="1"/>
</dbReference>
<keyword evidence="17" id="KW-1185">Reference proteome</keyword>
<evidence type="ECO:0000256" key="8">
    <source>
        <dbReference type="ARBA" id="ARBA00022777"/>
    </source>
</evidence>
<dbReference type="InterPro" id="IPR005467">
    <property type="entry name" value="His_kinase_dom"/>
</dbReference>
<dbReference type="SUPFAM" id="SSF47384">
    <property type="entry name" value="Homodimeric domain of signal transducing histidine kinase"/>
    <property type="match status" value="1"/>
</dbReference>
<dbReference type="EC" id="2.7.13.3" evidence="3"/>
<dbReference type="SMART" id="SM00388">
    <property type="entry name" value="HisKA"/>
    <property type="match status" value="1"/>
</dbReference>
<dbReference type="Proteomes" id="UP001595792">
    <property type="component" value="Unassembled WGS sequence"/>
</dbReference>
<evidence type="ECO:0000259" key="13">
    <source>
        <dbReference type="PROSITE" id="PS50109"/>
    </source>
</evidence>
<dbReference type="Pfam" id="PF02518">
    <property type="entry name" value="HATPase_c"/>
    <property type="match status" value="1"/>
</dbReference>
<accession>A0ABV8NRZ2</accession>
<feature type="domain" description="PAC" evidence="15">
    <location>
        <begin position="91"/>
        <end position="143"/>
    </location>
</feature>
<dbReference type="CDD" id="cd00130">
    <property type="entry name" value="PAS"/>
    <property type="match status" value="2"/>
</dbReference>
<dbReference type="CDD" id="cd00082">
    <property type="entry name" value="HisKA"/>
    <property type="match status" value="1"/>
</dbReference>
<organism evidence="16 17">
    <name type="scientific">Pedobacter jamesrossensis</name>
    <dbReference type="NCBI Taxonomy" id="1908238"/>
    <lineage>
        <taxon>Bacteria</taxon>
        <taxon>Pseudomonadati</taxon>
        <taxon>Bacteroidota</taxon>
        <taxon>Sphingobacteriia</taxon>
        <taxon>Sphingobacteriales</taxon>
        <taxon>Sphingobacteriaceae</taxon>
        <taxon>Pedobacter</taxon>
    </lineage>
</organism>
<dbReference type="SMART" id="SM00091">
    <property type="entry name" value="PAS"/>
    <property type="match status" value="2"/>
</dbReference>
<dbReference type="CDD" id="cd00075">
    <property type="entry name" value="HATPase"/>
    <property type="match status" value="1"/>
</dbReference>
<dbReference type="PRINTS" id="PR00344">
    <property type="entry name" value="BCTRLSENSOR"/>
</dbReference>
<evidence type="ECO:0000256" key="6">
    <source>
        <dbReference type="ARBA" id="ARBA00022692"/>
    </source>
</evidence>
<dbReference type="Pfam" id="PF00989">
    <property type="entry name" value="PAS"/>
    <property type="match status" value="1"/>
</dbReference>
<proteinExistence type="predicted"/>
<reference evidence="17" key="1">
    <citation type="journal article" date="2019" name="Int. J. Syst. Evol. Microbiol.">
        <title>The Global Catalogue of Microorganisms (GCM) 10K type strain sequencing project: providing services to taxonomists for standard genome sequencing and annotation.</title>
        <authorList>
            <consortium name="The Broad Institute Genomics Platform"/>
            <consortium name="The Broad Institute Genome Sequencing Center for Infectious Disease"/>
            <person name="Wu L."/>
            <person name="Ma J."/>
        </authorList>
    </citation>
    <scope>NUCLEOTIDE SEQUENCE [LARGE SCALE GENOMIC DNA]</scope>
    <source>
        <strain evidence="17">CCM 8689</strain>
    </source>
</reference>
<dbReference type="InterPro" id="IPR050351">
    <property type="entry name" value="BphY/WalK/GraS-like"/>
</dbReference>
<protein>
    <recommendedName>
        <fullName evidence="3">histidine kinase</fullName>
        <ecNumber evidence="3">2.7.13.3</ecNumber>
    </recommendedName>
</protein>
<dbReference type="EMBL" id="JBHSBY010000141">
    <property type="protein sequence ID" value="MFC4198631.1"/>
    <property type="molecule type" value="Genomic_DNA"/>
</dbReference>
<dbReference type="RefSeq" id="WP_378962649.1">
    <property type="nucleotide sequence ID" value="NZ_JBHRXC010000016.1"/>
</dbReference>
<dbReference type="PROSITE" id="PS50112">
    <property type="entry name" value="PAS"/>
    <property type="match status" value="2"/>
</dbReference>
<evidence type="ECO:0000256" key="4">
    <source>
        <dbReference type="ARBA" id="ARBA00022553"/>
    </source>
</evidence>
<dbReference type="Gene3D" id="3.30.565.10">
    <property type="entry name" value="Histidine kinase-like ATPase, C-terminal domain"/>
    <property type="match status" value="1"/>
</dbReference>
<feature type="domain" description="PAS" evidence="14">
    <location>
        <begin position="15"/>
        <end position="88"/>
    </location>
</feature>
<dbReference type="PANTHER" id="PTHR42878">
    <property type="entry name" value="TWO-COMPONENT HISTIDINE KINASE"/>
    <property type="match status" value="1"/>
</dbReference>
<evidence type="ECO:0000256" key="12">
    <source>
        <dbReference type="ARBA" id="ARBA00023136"/>
    </source>
</evidence>
<sequence>MEDFPLNIPDFGNADFRLFAAAFNASSNGVIITDHSQPDDPIIYCNKAFESLTGYSRKEIIGHNCRFLQSNDRSQESRILLKEAVKKGSHCQVLIRNYKKDGRAIWNELMISPIRNAKGDVSHFIGIQNDVTKRVEAEQNLLEERELLDDKVRERTQTLEESEAYLSAIVETIRESLVVLDKQMRITSANRNFREFFKISQQKILGKEIFEIGHHQWDIPELRELLFNILPHNNPIEGFEMETEFEAIGRKMLILNARQMTLKGKYQDRILLAIEDITERKALEHRKEDFINIASHEMKTPLTSIKGNLQLLEKIARRRNDESYFKGFKTAGKSIDRLERLIYELLDVARIQSGKIEFSFETFELSKLINESAAIMEAEFPSHKIIISGDLNNTIEGDFGRLEQVMINLLSNAVKYSPNSQSVRIHVACLSDYCKISVMDSGLGIHSRDHKRIFERFYRADEISEKFPGVGIGLYVCSQIIKEHHGTLWVESEEQNGSSFSFTIPMKQK</sequence>
<dbReference type="InterPro" id="IPR001610">
    <property type="entry name" value="PAC"/>
</dbReference>
<dbReference type="Pfam" id="PF13426">
    <property type="entry name" value="PAS_9"/>
    <property type="match status" value="1"/>
</dbReference>
<keyword evidence="11" id="KW-0902">Two-component regulatory system</keyword>
<feature type="domain" description="Histidine kinase" evidence="13">
    <location>
        <begin position="293"/>
        <end position="508"/>
    </location>
</feature>
<evidence type="ECO:0000256" key="9">
    <source>
        <dbReference type="ARBA" id="ARBA00022840"/>
    </source>
</evidence>
<dbReference type="InterPro" id="IPR013767">
    <property type="entry name" value="PAS_fold"/>
</dbReference>
<name>A0ABV8NRZ2_9SPHI</name>
<evidence type="ECO:0000259" key="14">
    <source>
        <dbReference type="PROSITE" id="PS50112"/>
    </source>
</evidence>
<keyword evidence="10" id="KW-1133">Transmembrane helix</keyword>
<evidence type="ECO:0000256" key="3">
    <source>
        <dbReference type="ARBA" id="ARBA00012438"/>
    </source>
</evidence>
<dbReference type="NCBIfam" id="TIGR00229">
    <property type="entry name" value="sensory_box"/>
    <property type="match status" value="2"/>
</dbReference>
<dbReference type="Pfam" id="PF00512">
    <property type="entry name" value="HisKA"/>
    <property type="match status" value="1"/>
</dbReference>
<dbReference type="SUPFAM" id="SSF55785">
    <property type="entry name" value="PYP-like sensor domain (PAS domain)"/>
    <property type="match status" value="2"/>
</dbReference>
<evidence type="ECO:0000256" key="2">
    <source>
        <dbReference type="ARBA" id="ARBA00004141"/>
    </source>
</evidence>
<dbReference type="PROSITE" id="PS50109">
    <property type="entry name" value="HIS_KIN"/>
    <property type="match status" value="1"/>
</dbReference>
<evidence type="ECO:0000259" key="15">
    <source>
        <dbReference type="PROSITE" id="PS50113"/>
    </source>
</evidence>
<dbReference type="InterPro" id="IPR003594">
    <property type="entry name" value="HATPase_dom"/>
</dbReference>
<keyword evidence="7" id="KW-0547">Nucleotide-binding</keyword>